<keyword evidence="4" id="KW-1185">Reference proteome</keyword>
<dbReference type="SUPFAM" id="SSF57625">
    <property type="entry name" value="Invertebrate chitin-binding proteins"/>
    <property type="match status" value="2"/>
</dbReference>
<feature type="chain" id="PRO_5035930453" description="Chitin-binding type-2 domain-containing protein" evidence="1">
    <location>
        <begin position="23"/>
        <end position="237"/>
    </location>
</feature>
<name>A0A8S1DAI9_9INSE</name>
<proteinExistence type="predicted"/>
<protein>
    <recommendedName>
        <fullName evidence="2">Chitin-binding type-2 domain-containing protein</fullName>
    </recommendedName>
</protein>
<sequence>MDLEHSWRHLLLALCLLPLCLGVPSKEDCRSFTEPPSACESSKPNVYYECVFNGMTGEMEIVGGNSPPEIPCSPATDVCYRESKVTKLPTPCGPAPPVCTTDGSFAIRERGCASYYVCVSSGSSYQTVIATCAQGLEFSEATKKCEAAAVAGCSVPTPPPPPTPPKPSTSAPVIPVTPARDCPMTGERFADASCRHFLRCDINNKVVRYQCPWRLKYDETKKLCLRKVNCGTRSLIM</sequence>
<dbReference type="Gene3D" id="2.170.140.10">
    <property type="entry name" value="Chitin binding domain"/>
    <property type="match status" value="2"/>
</dbReference>
<keyword evidence="1" id="KW-0732">Signal</keyword>
<dbReference type="GO" id="GO:0005576">
    <property type="term" value="C:extracellular region"/>
    <property type="evidence" value="ECO:0007669"/>
    <property type="project" value="InterPro"/>
</dbReference>
<organism evidence="3 4">
    <name type="scientific">Cloeon dipterum</name>
    <dbReference type="NCBI Taxonomy" id="197152"/>
    <lineage>
        <taxon>Eukaryota</taxon>
        <taxon>Metazoa</taxon>
        <taxon>Ecdysozoa</taxon>
        <taxon>Arthropoda</taxon>
        <taxon>Hexapoda</taxon>
        <taxon>Insecta</taxon>
        <taxon>Pterygota</taxon>
        <taxon>Palaeoptera</taxon>
        <taxon>Ephemeroptera</taxon>
        <taxon>Pisciforma</taxon>
        <taxon>Baetidae</taxon>
        <taxon>Cloeon</taxon>
    </lineage>
</organism>
<dbReference type="InterPro" id="IPR036508">
    <property type="entry name" value="Chitin-bd_dom_sf"/>
</dbReference>
<dbReference type="GO" id="GO:0008061">
    <property type="term" value="F:chitin binding"/>
    <property type="evidence" value="ECO:0007669"/>
    <property type="project" value="InterPro"/>
</dbReference>
<evidence type="ECO:0000313" key="3">
    <source>
        <dbReference type="EMBL" id="CAB3379674.1"/>
    </source>
</evidence>
<dbReference type="Pfam" id="PF01607">
    <property type="entry name" value="CBM_14"/>
    <property type="match status" value="2"/>
</dbReference>
<dbReference type="SMART" id="SM00494">
    <property type="entry name" value="ChtBD2"/>
    <property type="match status" value="2"/>
</dbReference>
<dbReference type="AlphaFoldDB" id="A0A8S1DAI9"/>
<evidence type="ECO:0000313" key="4">
    <source>
        <dbReference type="Proteomes" id="UP000494165"/>
    </source>
</evidence>
<gene>
    <name evidence="3" type="ORF">CLODIP_2_CD10426</name>
</gene>
<dbReference type="PROSITE" id="PS50940">
    <property type="entry name" value="CHIT_BIND_II"/>
    <property type="match status" value="2"/>
</dbReference>
<reference evidence="3 4" key="1">
    <citation type="submission" date="2020-04" db="EMBL/GenBank/DDBJ databases">
        <authorList>
            <person name="Alioto T."/>
            <person name="Alioto T."/>
            <person name="Gomez Garrido J."/>
        </authorList>
    </citation>
    <scope>NUCLEOTIDE SEQUENCE [LARGE SCALE GENOMIC DNA]</scope>
</reference>
<dbReference type="EMBL" id="CADEPI010000192">
    <property type="protein sequence ID" value="CAB3379674.1"/>
    <property type="molecule type" value="Genomic_DNA"/>
</dbReference>
<evidence type="ECO:0000259" key="2">
    <source>
        <dbReference type="PROSITE" id="PS50940"/>
    </source>
</evidence>
<feature type="domain" description="Chitin-binding type-2" evidence="2">
    <location>
        <begin position="96"/>
        <end position="155"/>
    </location>
</feature>
<feature type="signal peptide" evidence="1">
    <location>
        <begin position="1"/>
        <end position="22"/>
    </location>
</feature>
<accession>A0A8S1DAI9</accession>
<evidence type="ECO:0000256" key="1">
    <source>
        <dbReference type="SAM" id="SignalP"/>
    </source>
</evidence>
<dbReference type="InterPro" id="IPR002557">
    <property type="entry name" value="Chitin-bd_dom"/>
</dbReference>
<dbReference type="Proteomes" id="UP000494165">
    <property type="component" value="Unassembled WGS sequence"/>
</dbReference>
<feature type="domain" description="Chitin-binding type-2" evidence="2">
    <location>
        <begin position="179"/>
        <end position="232"/>
    </location>
</feature>
<comment type="caution">
    <text evidence="3">The sequence shown here is derived from an EMBL/GenBank/DDBJ whole genome shotgun (WGS) entry which is preliminary data.</text>
</comment>